<dbReference type="Pfam" id="PF12796">
    <property type="entry name" value="Ank_2"/>
    <property type="match status" value="1"/>
</dbReference>
<evidence type="ECO:0000313" key="5">
    <source>
        <dbReference type="EMBL" id="RIA83370.1"/>
    </source>
</evidence>
<dbReference type="AlphaFoldDB" id="A0A397SAM8"/>
<dbReference type="PROSITE" id="PS50297">
    <property type="entry name" value="ANK_REP_REGION"/>
    <property type="match status" value="2"/>
</dbReference>
<evidence type="ECO:0000256" key="4">
    <source>
        <dbReference type="SAM" id="MobiDB-lite"/>
    </source>
</evidence>
<evidence type="ECO:0000313" key="6">
    <source>
        <dbReference type="Proteomes" id="UP000265703"/>
    </source>
</evidence>
<dbReference type="EMBL" id="QKYT01000578">
    <property type="protein sequence ID" value="RIA83370.1"/>
    <property type="molecule type" value="Genomic_DNA"/>
</dbReference>
<feature type="compositionally biased region" description="Low complexity" evidence="4">
    <location>
        <begin position="246"/>
        <end position="259"/>
    </location>
</feature>
<protein>
    <submittedName>
        <fullName evidence="5">Ankyrin repeat-containing domain protein</fullName>
    </submittedName>
</protein>
<dbReference type="GO" id="GO:0085020">
    <property type="term" value="P:protein K6-linked ubiquitination"/>
    <property type="evidence" value="ECO:0007669"/>
    <property type="project" value="TreeGrafter"/>
</dbReference>
<dbReference type="PANTHER" id="PTHR24171">
    <property type="entry name" value="ANKYRIN REPEAT DOMAIN-CONTAINING PROTEIN 39-RELATED"/>
    <property type="match status" value="1"/>
</dbReference>
<dbReference type="GO" id="GO:0004842">
    <property type="term" value="F:ubiquitin-protein transferase activity"/>
    <property type="evidence" value="ECO:0007669"/>
    <property type="project" value="TreeGrafter"/>
</dbReference>
<dbReference type="Proteomes" id="UP000265703">
    <property type="component" value="Unassembled WGS sequence"/>
</dbReference>
<dbReference type="PANTHER" id="PTHR24171:SF8">
    <property type="entry name" value="BRCA1-ASSOCIATED RING DOMAIN PROTEIN 1"/>
    <property type="match status" value="1"/>
</dbReference>
<proteinExistence type="predicted"/>
<dbReference type="InterPro" id="IPR036770">
    <property type="entry name" value="Ankyrin_rpt-contain_sf"/>
</dbReference>
<sequence length="272" mass="30963">MPVEDPRLRLRRAACEGNLDLIKRLLAKTNMQNPDPENGWTTLMYATSCRHDYVVEYLLQQGHEDLELSRDFENNTILMIAAKYNSLEILKMYATLFPSSVNMVNKQGQTALIFASKLDNLDAIKVLLLEFGADINQTDFNGNTALHYAAAWNQFQAVTMLIERGCQFASKNLSGWTALDYSYSMEMKTHLQECARAHHEETKNSRRRNLKITIDSFISLDSVPITTRSATFPLVKTNVELENNNQGNYSYSNGSLSPNDLNPVKRKESLPW</sequence>
<feature type="repeat" description="ANK" evidence="3">
    <location>
        <begin position="141"/>
        <end position="173"/>
    </location>
</feature>
<evidence type="ECO:0000256" key="1">
    <source>
        <dbReference type="ARBA" id="ARBA00022737"/>
    </source>
</evidence>
<feature type="repeat" description="ANK" evidence="3">
    <location>
        <begin position="107"/>
        <end position="140"/>
    </location>
</feature>
<gene>
    <name evidence="5" type="ORF">C1645_833934</name>
</gene>
<dbReference type="SMART" id="SM00248">
    <property type="entry name" value="ANK"/>
    <property type="match status" value="4"/>
</dbReference>
<keyword evidence="6" id="KW-1185">Reference proteome</keyword>
<keyword evidence="1" id="KW-0677">Repeat</keyword>
<organism evidence="5 6">
    <name type="scientific">Glomus cerebriforme</name>
    <dbReference type="NCBI Taxonomy" id="658196"/>
    <lineage>
        <taxon>Eukaryota</taxon>
        <taxon>Fungi</taxon>
        <taxon>Fungi incertae sedis</taxon>
        <taxon>Mucoromycota</taxon>
        <taxon>Glomeromycotina</taxon>
        <taxon>Glomeromycetes</taxon>
        <taxon>Glomerales</taxon>
        <taxon>Glomeraceae</taxon>
        <taxon>Glomus</taxon>
    </lineage>
</organism>
<accession>A0A397SAM8</accession>
<dbReference type="SUPFAM" id="SSF48403">
    <property type="entry name" value="Ankyrin repeat"/>
    <property type="match status" value="1"/>
</dbReference>
<dbReference type="STRING" id="658196.A0A397SAM8"/>
<dbReference type="OrthoDB" id="341259at2759"/>
<evidence type="ECO:0000256" key="3">
    <source>
        <dbReference type="PROSITE-ProRule" id="PRU00023"/>
    </source>
</evidence>
<dbReference type="Pfam" id="PF00023">
    <property type="entry name" value="Ank"/>
    <property type="match status" value="1"/>
</dbReference>
<dbReference type="InterPro" id="IPR002110">
    <property type="entry name" value="Ankyrin_rpt"/>
</dbReference>
<reference evidence="5 6" key="1">
    <citation type="submission" date="2018-06" db="EMBL/GenBank/DDBJ databases">
        <title>Comparative genomics reveals the genomic features of Rhizophagus irregularis, R. cerebriforme, R. diaphanum and Gigaspora rosea, and their symbiotic lifestyle signature.</title>
        <authorList>
            <person name="Morin E."/>
            <person name="San Clemente H."/>
            <person name="Chen E.C.H."/>
            <person name="De La Providencia I."/>
            <person name="Hainaut M."/>
            <person name="Kuo A."/>
            <person name="Kohler A."/>
            <person name="Murat C."/>
            <person name="Tang N."/>
            <person name="Roy S."/>
            <person name="Loubradou J."/>
            <person name="Henrissat B."/>
            <person name="Grigoriev I.V."/>
            <person name="Corradi N."/>
            <person name="Roux C."/>
            <person name="Martin F.M."/>
        </authorList>
    </citation>
    <scope>NUCLEOTIDE SEQUENCE [LARGE SCALE GENOMIC DNA]</scope>
    <source>
        <strain evidence="5 6">DAOM 227022</strain>
    </source>
</reference>
<evidence type="ECO:0000256" key="2">
    <source>
        <dbReference type="ARBA" id="ARBA00023043"/>
    </source>
</evidence>
<name>A0A397SAM8_9GLOM</name>
<feature type="region of interest" description="Disordered" evidence="4">
    <location>
        <begin position="246"/>
        <end position="272"/>
    </location>
</feature>
<keyword evidence="2 3" id="KW-0040">ANK repeat</keyword>
<dbReference type="Gene3D" id="1.25.40.20">
    <property type="entry name" value="Ankyrin repeat-containing domain"/>
    <property type="match status" value="2"/>
</dbReference>
<dbReference type="PROSITE" id="PS50088">
    <property type="entry name" value="ANK_REPEAT"/>
    <property type="match status" value="2"/>
</dbReference>
<feature type="compositionally biased region" description="Basic and acidic residues" evidence="4">
    <location>
        <begin position="263"/>
        <end position="272"/>
    </location>
</feature>
<comment type="caution">
    <text evidence="5">The sequence shown here is derived from an EMBL/GenBank/DDBJ whole genome shotgun (WGS) entry which is preliminary data.</text>
</comment>